<dbReference type="GO" id="GO:0051536">
    <property type="term" value="F:iron-sulfur cluster binding"/>
    <property type="evidence" value="ECO:0007669"/>
    <property type="project" value="InterPro"/>
</dbReference>
<dbReference type="GO" id="GO:0050311">
    <property type="term" value="F:sulfite reductase (ferredoxin) activity"/>
    <property type="evidence" value="ECO:0007669"/>
    <property type="project" value="TreeGrafter"/>
</dbReference>
<proteinExistence type="predicted"/>
<evidence type="ECO:0000256" key="1">
    <source>
        <dbReference type="SAM" id="MobiDB-lite"/>
    </source>
</evidence>
<dbReference type="AlphaFoldDB" id="A0A3S5F1G3"/>
<evidence type="ECO:0000313" key="3">
    <source>
        <dbReference type="EMBL" id="VTR58223.1"/>
    </source>
</evidence>
<dbReference type="GO" id="GO:0020037">
    <property type="term" value="F:heme binding"/>
    <property type="evidence" value="ECO:0007669"/>
    <property type="project" value="InterPro"/>
</dbReference>
<sequence length="129" mass="14211">MSDKHPGPLVVEGKLADAERLKKESNFLRGTIAEDLQDGLTGGFTGDNFLLIRFHGMYQQDDRDIRAERAEQKLEPRHAMMLRCRLPGGIISPQQWLGSTNLPQKARCTAASVSPTGRRSSSMASSKAT</sequence>
<evidence type="ECO:0000313" key="4">
    <source>
        <dbReference type="Proteomes" id="UP000270487"/>
    </source>
</evidence>
<dbReference type="EC" id="1.8.1.2" evidence="2"/>
<organism evidence="2 4">
    <name type="scientific">Serratia fonticola</name>
    <dbReference type="NCBI Taxonomy" id="47917"/>
    <lineage>
        <taxon>Bacteria</taxon>
        <taxon>Pseudomonadati</taxon>
        <taxon>Pseudomonadota</taxon>
        <taxon>Gammaproteobacteria</taxon>
        <taxon>Enterobacterales</taxon>
        <taxon>Yersiniaceae</taxon>
        <taxon>Serratia</taxon>
    </lineage>
</organism>
<dbReference type="Proteomes" id="UP000270487">
    <property type="component" value="Chromosome"/>
</dbReference>
<evidence type="ECO:0000313" key="2">
    <source>
        <dbReference type="EMBL" id="VEI64006.1"/>
    </source>
</evidence>
<protein>
    <submittedName>
        <fullName evidence="2">Sulfite reductase [NADPH] hemoprotein beta-component</fullName>
        <ecNumber evidence="2">1.8.1.2</ecNumber>
    </submittedName>
</protein>
<keyword evidence="2" id="KW-0560">Oxidoreductase</keyword>
<dbReference type="GO" id="GO:0000103">
    <property type="term" value="P:sulfate assimilation"/>
    <property type="evidence" value="ECO:0007669"/>
    <property type="project" value="TreeGrafter"/>
</dbReference>
<dbReference type="SUPFAM" id="SSF55124">
    <property type="entry name" value="Nitrite/Sulfite reductase N-terminal domain-like"/>
    <property type="match status" value="1"/>
</dbReference>
<dbReference type="PANTHER" id="PTHR11493:SF47">
    <property type="entry name" value="SULFITE REDUCTASE [NADPH] SUBUNIT BETA"/>
    <property type="match status" value="1"/>
</dbReference>
<dbReference type="EMBL" id="CABEEZ010000151">
    <property type="protein sequence ID" value="VTR58223.1"/>
    <property type="molecule type" value="Genomic_DNA"/>
</dbReference>
<reference evidence="2 4" key="1">
    <citation type="submission" date="2018-12" db="EMBL/GenBank/DDBJ databases">
        <authorList>
            <consortium name="Pathogen Informatics"/>
        </authorList>
    </citation>
    <scope>NUCLEOTIDE SEQUENCE [LARGE SCALE GENOMIC DNA]</scope>
    <source>
        <strain evidence="3">NCTC12965</strain>
        <strain evidence="2 4">NCTC13193</strain>
    </source>
</reference>
<dbReference type="Gene3D" id="3.90.480.20">
    <property type="match status" value="1"/>
</dbReference>
<dbReference type="InterPro" id="IPR036136">
    <property type="entry name" value="Nit/Sulf_reduc_fer-like_dom_sf"/>
</dbReference>
<dbReference type="EMBL" id="LR134492">
    <property type="protein sequence ID" value="VEI64006.1"/>
    <property type="molecule type" value="Genomic_DNA"/>
</dbReference>
<gene>
    <name evidence="2" type="primary">cysI_1</name>
    <name evidence="3" type="ORF">NCTC12965_07644</name>
    <name evidence="2" type="ORF">NCTC13193_00969</name>
</gene>
<feature type="region of interest" description="Disordered" evidence="1">
    <location>
        <begin position="101"/>
        <end position="129"/>
    </location>
</feature>
<dbReference type="PANTHER" id="PTHR11493">
    <property type="entry name" value="SULFITE REDUCTASE [NADPH] SUBUNIT BETA-RELATED"/>
    <property type="match status" value="1"/>
</dbReference>
<feature type="compositionally biased region" description="Polar residues" evidence="1">
    <location>
        <begin position="111"/>
        <end position="129"/>
    </location>
</feature>
<dbReference type="GO" id="GO:0004783">
    <property type="term" value="F:sulfite reductase (NADPH) activity"/>
    <property type="evidence" value="ECO:0007669"/>
    <property type="project" value="UniProtKB-EC"/>
</dbReference>
<dbReference type="GO" id="GO:0009337">
    <property type="term" value="C:sulfite reductase complex (NADPH)"/>
    <property type="evidence" value="ECO:0007669"/>
    <property type="project" value="TreeGrafter"/>
</dbReference>
<dbReference type="InterPro" id="IPR045169">
    <property type="entry name" value="NO2/SO3_Rdtase_4Fe4S_prot"/>
</dbReference>
<name>A0A3S5F1G3_SERFO</name>
<accession>A0A3S5F1G3</accession>